<name>A0A0F9QM91_9ZZZZ</name>
<protein>
    <submittedName>
        <fullName evidence="1">Uncharacterized protein</fullName>
    </submittedName>
</protein>
<comment type="caution">
    <text evidence="1">The sequence shown here is derived from an EMBL/GenBank/DDBJ whole genome shotgun (WGS) entry which is preliminary data.</text>
</comment>
<evidence type="ECO:0000313" key="1">
    <source>
        <dbReference type="EMBL" id="KKN38127.1"/>
    </source>
</evidence>
<reference evidence="1" key="1">
    <citation type="journal article" date="2015" name="Nature">
        <title>Complex archaea that bridge the gap between prokaryotes and eukaryotes.</title>
        <authorList>
            <person name="Spang A."/>
            <person name="Saw J.H."/>
            <person name="Jorgensen S.L."/>
            <person name="Zaremba-Niedzwiedzka K."/>
            <person name="Martijn J."/>
            <person name="Lind A.E."/>
            <person name="van Eijk R."/>
            <person name="Schleper C."/>
            <person name="Guy L."/>
            <person name="Ettema T.J."/>
        </authorList>
    </citation>
    <scope>NUCLEOTIDE SEQUENCE</scope>
</reference>
<dbReference type="AlphaFoldDB" id="A0A0F9QM91"/>
<organism evidence="1">
    <name type="scientific">marine sediment metagenome</name>
    <dbReference type="NCBI Taxonomy" id="412755"/>
    <lineage>
        <taxon>unclassified sequences</taxon>
        <taxon>metagenomes</taxon>
        <taxon>ecological metagenomes</taxon>
    </lineage>
</organism>
<gene>
    <name evidence="1" type="ORF">LCGC14_0756490</name>
</gene>
<sequence length="122" mass="13557">MLIEVKLLSVQGQAAIVTFRDGEGIFQGRIISINKVADIRTGETKLVSDKTLSTGTEYGIDWETLLGEDYVLTPADIGQELRRHGLWTYEDLNSNPNVVTAALNSLAYRVFAELMRAARDIK</sequence>
<accession>A0A0F9QM91</accession>
<proteinExistence type="predicted"/>
<dbReference type="EMBL" id="LAZR01001850">
    <property type="protein sequence ID" value="KKN38127.1"/>
    <property type="molecule type" value="Genomic_DNA"/>
</dbReference>